<dbReference type="PROSITE" id="PS51858">
    <property type="entry name" value="PPPDE"/>
    <property type="match status" value="1"/>
</dbReference>
<dbReference type="InterPro" id="IPR026591">
    <property type="entry name" value="Sirtuin_cat_small_dom_sf"/>
</dbReference>
<evidence type="ECO:0000256" key="2">
    <source>
        <dbReference type="ARBA" id="ARBA00008140"/>
    </source>
</evidence>
<dbReference type="GO" id="GO:0016740">
    <property type="term" value="F:transferase activity"/>
    <property type="evidence" value="ECO:0007669"/>
    <property type="project" value="UniProtKB-KW"/>
</dbReference>
<dbReference type="InterPro" id="IPR043472">
    <property type="entry name" value="Macro_dom-like"/>
</dbReference>
<comment type="caution">
    <text evidence="11">The sequence shown here is derived from an EMBL/GenBank/DDBJ whole genome shotgun (WGS) entry which is preliminary data.</text>
</comment>
<name>A0A9Q9RD95_FUSFU</name>
<evidence type="ECO:0008006" key="13">
    <source>
        <dbReference type="Google" id="ProtNLM"/>
    </source>
</evidence>
<protein>
    <recommendedName>
        <fullName evidence="13">ADP-ribose 1''-phosphate phosphatase</fullName>
    </recommendedName>
</protein>
<dbReference type="Gene3D" id="3.40.220.10">
    <property type="entry name" value="Leucine Aminopeptidase, subunit E, domain 1"/>
    <property type="match status" value="1"/>
</dbReference>
<dbReference type="Pfam" id="PF01661">
    <property type="entry name" value="Macro"/>
    <property type="match status" value="1"/>
</dbReference>
<feature type="domain" description="Macro" evidence="9">
    <location>
        <begin position="99"/>
        <end position="299"/>
    </location>
</feature>
<gene>
    <name evidence="11" type="ORF">C2S_4161</name>
</gene>
<organism evidence="11 12">
    <name type="scientific">Fusarium fujikuroi</name>
    <name type="common">Bakanae and foot rot disease fungus</name>
    <name type="synonym">Gibberella fujikuroi</name>
    <dbReference type="NCBI Taxonomy" id="5127"/>
    <lineage>
        <taxon>Eukaryota</taxon>
        <taxon>Fungi</taxon>
        <taxon>Dikarya</taxon>
        <taxon>Ascomycota</taxon>
        <taxon>Pezizomycotina</taxon>
        <taxon>Sordariomycetes</taxon>
        <taxon>Hypocreomycetidae</taxon>
        <taxon>Hypocreales</taxon>
        <taxon>Nectriaceae</taxon>
        <taxon>Fusarium</taxon>
        <taxon>Fusarium fujikuroi species complex</taxon>
    </lineage>
</organism>
<dbReference type="InterPro" id="IPR042266">
    <property type="entry name" value="PPPDE_sf"/>
</dbReference>
<keyword evidence="7" id="KW-0862">Zinc</keyword>
<dbReference type="GO" id="GO:0016798">
    <property type="term" value="F:hydrolase activity, acting on glycosyl bonds"/>
    <property type="evidence" value="ECO:0007669"/>
    <property type="project" value="UniProtKB-KW"/>
</dbReference>
<comment type="cofactor">
    <cofactor evidence="1">
        <name>Zn(2+)</name>
        <dbReference type="ChEBI" id="CHEBI:29105"/>
    </cofactor>
</comment>
<dbReference type="Proteomes" id="UP000760494">
    <property type="component" value="Unassembled WGS sequence"/>
</dbReference>
<dbReference type="AlphaFoldDB" id="A0A9Q9RD95"/>
<dbReference type="Gene3D" id="3.40.50.1220">
    <property type="entry name" value="TPP-binding domain"/>
    <property type="match status" value="1"/>
</dbReference>
<sequence length="841" mass="93809">MRTTRTGTASLLDTILTRLIDDVIENGSSFLADDENLQHYKHHLSHLETASKIALLRECLCVRPPLPLLPEDLLQDIDAILSRLHQHKILTPISSLSPWRTIQHDEHRATKVHLWRGDITTLTGVTAITNAANSQGLGCFQPTHRCIDNIIHAEAGPRLREECFQRMQARGKELEPGEVLVTEGHALFASSVIHTVGPQLKRGTSPTETERRQLAKCYETILDALERLPCEEDGSKSVALCCISTGLFAFPADEAAEIAVSTVTSWLQKHPSTTVTDVIFNTFTESDTEIYSKLLGPPPTKPLSLAKSLPQSSLSLGRDWLASADAVLITAGAGLSAAEGLDYHSRDLFKKNFPGCLKLGLSSLYSVFGFNDWPSEEHRWGYFFTHLNMVANWSNTPTYQALILWLKNFGQDAFVRTSNADGLFLANGWPKEQLSTPQGSYGYLQCLNNCRVDAVVPSAPLVADAMPHIDKATQKLMDSSKIPLCRFCGSKMSICVRAGSWFNQAPFREGEVQWKAWKTRVLREKKNLVVLELGVGMNTPGVLRWPNEDLVMRSDGRVKLIRVGMGPEAMVPWEQEDEGLSTCIQGDIGRAIPLDERKRRQAEEAWLAKYAEEIRQRNEFLSLVTSKVTGDSAFEMAPLQCNPRETQRAVFLVTTPIAFGVLEVSEASYKLLARHVGMSLNSVSHWAVCVIDRGLGKCYCYDLMSDRLELTMLGKNYFRVAVITEEFVETWSSCYYIGETTKTHEEIQAIGQHHIGLNPRYKLLSNNCQHLVDSLVKELCNGKVISQAKLDEELSLASPKIARDLLVGRIRSKMDVGGESEDSPSIKEHLEAIKSHWGDRK</sequence>
<evidence type="ECO:0000256" key="3">
    <source>
        <dbReference type="ARBA" id="ARBA00022670"/>
    </source>
</evidence>
<evidence type="ECO:0000256" key="5">
    <source>
        <dbReference type="ARBA" id="ARBA00022723"/>
    </source>
</evidence>
<dbReference type="InterPro" id="IPR008580">
    <property type="entry name" value="PPPDE_dom"/>
</dbReference>
<evidence type="ECO:0000256" key="1">
    <source>
        <dbReference type="ARBA" id="ARBA00001947"/>
    </source>
</evidence>
<evidence type="ECO:0000259" key="9">
    <source>
        <dbReference type="PROSITE" id="PS51154"/>
    </source>
</evidence>
<dbReference type="PROSITE" id="PS51154">
    <property type="entry name" value="MACRO"/>
    <property type="match status" value="1"/>
</dbReference>
<comment type="similarity">
    <text evidence="2">Belongs to the DeSI family.</text>
</comment>
<feature type="domain" description="PPPDE" evidence="10">
    <location>
        <begin position="655"/>
        <end position="794"/>
    </location>
</feature>
<evidence type="ECO:0000256" key="6">
    <source>
        <dbReference type="ARBA" id="ARBA00022801"/>
    </source>
</evidence>
<accession>A0A9Q9RD95</accession>
<dbReference type="PANTHER" id="PTHR11106:SF121">
    <property type="entry name" value="ADP-RIBOSE 1''-PHOSPHATE PHOSPHATASE"/>
    <property type="match status" value="1"/>
</dbReference>
<keyword evidence="3" id="KW-0645">Protease</keyword>
<evidence type="ECO:0000259" key="10">
    <source>
        <dbReference type="PROSITE" id="PS51858"/>
    </source>
</evidence>
<dbReference type="GO" id="GO:0046872">
    <property type="term" value="F:metal ion binding"/>
    <property type="evidence" value="ECO:0007669"/>
    <property type="project" value="UniProtKB-KW"/>
</dbReference>
<proteinExistence type="inferred from homology"/>
<dbReference type="EMBL" id="CABFJX010000046">
    <property type="protein sequence ID" value="VTT60534.1"/>
    <property type="molecule type" value="Genomic_DNA"/>
</dbReference>
<dbReference type="CDD" id="cd02908">
    <property type="entry name" value="Macro_OAADPr_deacetylase"/>
    <property type="match status" value="1"/>
</dbReference>
<dbReference type="Gene3D" id="3.30.1600.10">
    <property type="entry name" value="SIR2/SIRT2 'Small Domain"/>
    <property type="match status" value="1"/>
</dbReference>
<dbReference type="SMART" id="SM00506">
    <property type="entry name" value="A1pp"/>
    <property type="match status" value="1"/>
</dbReference>
<dbReference type="SUPFAM" id="SSF52949">
    <property type="entry name" value="Macro domain-like"/>
    <property type="match status" value="1"/>
</dbReference>
<dbReference type="Gene3D" id="3.90.1720.30">
    <property type="entry name" value="PPPDE domains"/>
    <property type="match status" value="1"/>
</dbReference>
<dbReference type="SMART" id="SM01179">
    <property type="entry name" value="DUF862"/>
    <property type="match status" value="1"/>
</dbReference>
<evidence type="ECO:0000256" key="4">
    <source>
        <dbReference type="ARBA" id="ARBA00022679"/>
    </source>
</evidence>
<keyword evidence="5" id="KW-0479">Metal-binding</keyword>
<dbReference type="PANTHER" id="PTHR11106">
    <property type="entry name" value="GANGLIOSIDE INDUCED DIFFERENTIATION ASSOCIATED PROTEIN 2-RELATED"/>
    <property type="match status" value="1"/>
</dbReference>
<evidence type="ECO:0000256" key="7">
    <source>
        <dbReference type="ARBA" id="ARBA00022833"/>
    </source>
</evidence>
<evidence type="ECO:0000313" key="11">
    <source>
        <dbReference type="EMBL" id="VTT60534.1"/>
    </source>
</evidence>
<evidence type="ECO:0000256" key="8">
    <source>
        <dbReference type="ARBA" id="ARBA00023295"/>
    </source>
</evidence>
<dbReference type="InterPro" id="IPR002589">
    <property type="entry name" value="Macro_dom"/>
</dbReference>
<dbReference type="GO" id="GO:0008233">
    <property type="term" value="F:peptidase activity"/>
    <property type="evidence" value="ECO:0007669"/>
    <property type="project" value="UniProtKB-KW"/>
</dbReference>
<keyword evidence="6" id="KW-0378">Hydrolase</keyword>
<reference evidence="11" key="1">
    <citation type="submission" date="2019-05" db="EMBL/GenBank/DDBJ databases">
        <authorList>
            <person name="Piombo E."/>
        </authorList>
    </citation>
    <scope>NUCLEOTIDE SEQUENCE</scope>
    <source>
        <strain evidence="11">C2S</strain>
    </source>
</reference>
<dbReference type="InterPro" id="IPR029035">
    <property type="entry name" value="DHS-like_NAD/FAD-binding_dom"/>
</dbReference>
<dbReference type="SUPFAM" id="SSF52467">
    <property type="entry name" value="DHS-like NAD/FAD-binding domain"/>
    <property type="match status" value="1"/>
</dbReference>
<dbReference type="GO" id="GO:0006508">
    <property type="term" value="P:proteolysis"/>
    <property type="evidence" value="ECO:0007669"/>
    <property type="project" value="UniProtKB-KW"/>
</dbReference>
<keyword evidence="4" id="KW-0808">Transferase</keyword>
<evidence type="ECO:0000313" key="12">
    <source>
        <dbReference type="Proteomes" id="UP000760494"/>
    </source>
</evidence>
<keyword evidence="8" id="KW-0326">Glycosidase</keyword>